<reference evidence="2" key="2">
    <citation type="submission" date="2020-11" db="EMBL/GenBank/DDBJ databases">
        <authorList>
            <consortium name="DOE Joint Genome Institute"/>
            <person name="Kuo A."/>
            <person name="Miyauchi S."/>
            <person name="Kiss E."/>
            <person name="Drula E."/>
            <person name="Kohler A."/>
            <person name="Sanchez-Garcia M."/>
            <person name="Andreopoulos B."/>
            <person name="Barry K.W."/>
            <person name="Bonito G."/>
            <person name="Buee M."/>
            <person name="Carver A."/>
            <person name="Chen C."/>
            <person name="Cichocki N."/>
            <person name="Clum A."/>
            <person name="Culley D."/>
            <person name="Crous P.W."/>
            <person name="Fauchery L."/>
            <person name="Girlanda M."/>
            <person name="Hayes R."/>
            <person name="Keri Z."/>
            <person name="Labutti K."/>
            <person name="Lipzen A."/>
            <person name="Lombard V."/>
            <person name="Magnuson J."/>
            <person name="Maillard F."/>
            <person name="Morin E."/>
            <person name="Murat C."/>
            <person name="Nolan M."/>
            <person name="Ohm R."/>
            <person name="Pangilinan J."/>
            <person name="Pereira M."/>
            <person name="Perotto S."/>
            <person name="Peter M."/>
            <person name="Riley R."/>
            <person name="Sitrit Y."/>
            <person name="Stielow B."/>
            <person name="Szollosi G."/>
            <person name="Zifcakova L."/>
            <person name="Stursova M."/>
            <person name="Spatafora J.W."/>
            <person name="Tedersoo L."/>
            <person name="Vaario L.-M."/>
            <person name="Yamada A."/>
            <person name="Yan M."/>
            <person name="Wang P."/>
            <person name="Xu J."/>
            <person name="Bruns T."/>
            <person name="Baldrian P."/>
            <person name="Vilgalys R."/>
            <person name="Henrissat B."/>
            <person name="Grigoriev I.V."/>
            <person name="Hibbett D."/>
            <person name="Nagy L.G."/>
            <person name="Martin F.M."/>
        </authorList>
    </citation>
    <scope>NUCLEOTIDE SEQUENCE</scope>
    <source>
        <strain evidence="2">UH-Tt-Lm1</strain>
    </source>
</reference>
<gene>
    <name evidence="2" type="ORF">BJ322DRAFT_284118</name>
</gene>
<dbReference type="AlphaFoldDB" id="A0A9P6H8I9"/>
<feature type="transmembrane region" description="Helical" evidence="1">
    <location>
        <begin position="169"/>
        <end position="195"/>
    </location>
</feature>
<dbReference type="Proteomes" id="UP000736335">
    <property type="component" value="Unassembled WGS sequence"/>
</dbReference>
<dbReference type="OrthoDB" id="3265734at2759"/>
<keyword evidence="1" id="KW-1133">Transmembrane helix</keyword>
<evidence type="ECO:0000313" key="3">
    <source>
        <dbReference type="Proteomes" id="UP000736335"/>
    </source>
</evidence>
<proteinExistence type="predicted"/>
<sequence length="201" mass="21068">MALLRRQSFTYKTFDDQGPELWGSYAGDWTHYLQNSAYNSTVTVTSTPGASLSFTFSGSQAFVQGCFLSGDPLSGCVSQNGSLPSTYPTADYLVDGISSIFEQPYLNPSGGLIYFSTPILKAGTHTINVKVTNANLTNYYALDRIEVAIDTTSGASSTPNATATHSTSVAAIVGGVVGGIAAIAALAFAVFSILCGRCRGR</sequence>
<protein>
    <submittedName>
        <fullName evidence="2">Uncharacterized protein</fullName>
    </submittedName>
</protein>
<keyword evidence="1" id="KW-0472">Membrane</keyword>
<name>A0A9P6H8I9_9AGAM</name>
<keyword evidence="1" id="KW-0812">Transmembrane</keyword>
<organism evidence="2 3">
    <name type="scientific">Thelephora terrestris</name>
    <dbReference type="NCBI Taxonomy" id="56493"/>
    <lineage>
        <taxon>Eukaryota</taxon>
        <taxon>Fungi</taxon>
        <taxon>Dikarya</taxon>
        <taxon>Basidiomycota</taxon>
        <taxon>Agaricomycotina</taxon>
        <taxon>Agaricomycetes</taxon>
        <taxon>Thelephorales</taxon>
        <taxon>Thelephoraceae</taxon>
        <taxon>Thelephora</taxon>
    </lineage>
</organism>
<evidence type="ECO:0000256" key="1">
    <source>
        <dbReference type="SAM" id="Phobius"/>
    </source>
</evidence>
<dbReference type="EMBL" id="WIUZ02000015">
    <property type="protein sequence ID" value="KAF9780808.1"/>
    <property type="molecule type" value="Genomic_DNA"/>
</dbReference>
<dbReference type="Gene3D" id="2.60.120.260">
    <property type="entry name" value="Galactose-binding domain-like"/>
    <property type="match status" value="1"/>
</dbReference>
<keyword evidence="3" id="KW-1185">Reference proteome</keyword>
<evidence type="ECO:0000313" key="2">
    <source>
        <dbReference type="EMBL" id="KAF9780808.1"/>
    </source>
</evidence>
<reference evidence="2" key="1">
    <citation type="journal article" date="2020" name="Nat. Commun.">
        <title>Large-scale genome sequencing of mycorrhizal fungi provides insights into the early evolution of symbiotic traits.</title>
        <authorList>
            <person name="Miyauchi S."/>
            <person name="Kiss E."/>
            <person name="Kuo A."/>
            <person name="Drula E."/>
            <person name="Kohler A."/>
            <person name="Sanchez-Garcia M."/>
            <person name="Morin E."/>
            <person name="Andreopoulos B."/>
            <person name="Barry K.W."/>
            <person name="Bonito G."/>
            <person name="Buee M."/>
            <person name="Carver A."/>
            <person name="Chen C."/>
            <person name="Cichocki N."/>
            <person name="Clum A."/>
            <person name="Culley D."/>
            <person name="Crous P.W."/>
            <person name="Fauchery L."/>
            <person name="Girlanda M."/>
            <person name="Hayes R.D."/>
            <person name="Keri Z."/>
            <person name="LaButti K."/>
            <person name="Lipzen A."/>
            <person name="Lombard V."/>
            <person name="Magnuson J."/>
            <person name="Maillard F."/>
            <person name="Murat C."/>
            <person name="Nolan M."/>
            <person name="Ohm R.A."/>
            <person name="Pangilinan J."/>
            <person name="Pereira M.F."/>
            <person name="Perotto S."/>
            <person name="Peter M."/>
            <person name="Pfister S."/>
            <person name="Riley R."/>
            <person name="Sitrit Y."/>
            <person name="Stielow J.B."/>
            <person name="Szollosi G."/>
            <person name="Zifcakova L."/>
            <person name="Stursova M."/>
            <person name="Spatafora J.W."/>
            <person name="Tedersoo L."/>
            <person name="Vaario L.M."/>
            <person name="Yamada A."/>
            <person name="Yan M."/>
            <person name="Wang P."/>
            <person name="Xu J."/>
            <person name="Bruns T."/>
            <person name="Baldrian P."/>
            <person name="Vilgalys R."/>
            <person name="Dunand C."/>
            <person name="Henrissat B."/>
            <person name="Grigoriev I.V."/>
            <person name="Hibbett D."/>
            <person name="Nagy L.G."/>
            <person name="Martin F.M."/>
        </authorList>
    </citation>
    <scope>NUCLEOTIDE SEQUENCE</scope>
    <source>
        <strain evidence="2">UH-Tt-Lm1</strain>
    </source>
</reference>
<accession>A0A9P6H8I9</accession>
<comment type="caution">
    <text evidence="2">The sequence shown here is derived from an EMBL/GenBank/DDBJ whole genome shotgun (WGS) entry which is preliminary data.</text>
</comment>